<proteinExistence type="predicted"/>
<dbReference type="KEGG" id="ddi:DDB_G0277099"/>
<dbReference type="Proteomes" id="UP000002195">
    <property type="component" value="Unassembled WGS sequence"/>
</dbReference>
<reference evidence="2 3" key="1">
    <citation type="journal article" date="2005" name="Nature">
        <title>The genome of the social amoeba Dictyostelium discoideum.</title>
        <authorList>
            <consortium name="The Dictyostelium discoideum Sequencing Consortium"/>
            <person name="Eichinger L."/>
            <person name="Pachebat J.A."/>
            <person name="Glockner G."/>
            <person name="Rajandream M.A."/>
            <person name="Sucgang R."/>
            <person name="Berriman M."/>
            <person name="Song J."/>
            <person name="Olsen R."/>
            <person name="Szafranski K."/>
            <person name="Xu Q."/>
            <person name="Tunggal B."/>
            <person name="Kummerfeld S."/>
            <person name="Madera M."/>
            <person name="Konfortov B.A."/>
            <person name="Rivero F."/>
            <person name="Bankier A.T."/>
            <person name="Lehmann R."/>
            <person name="Hamlin N."/>
            <person name="Davies R."/>
            <person name="Gaudet P."/>
            <person name="Fey P."/>
            <person name="Pilcher K."/>
            <person name="Chen G."/>
            <person name="Saunders D."/>
            <person name="Sodergren E."/>
            <person name="Davis P."/>
            <person name="Kerhornou A."/>
            <person name="Nie X."/>
            <person name="Hall N."/>
            <person name="Anjard C."/>
            <person name="Hemphill L."/>
            <person name="Bason N."/>
            <person name="Farbrother P."/>
            <person name="Desany B."/>
            <person name="Just E."/>
            <person name="Morio T."/>
            <person name="Rost R."/>
            <person name="Churcher C."/>
            <person name="Cooper J."/>
            <person name="Haydock S."/>
            <person name="van Driessche N."/>
            <person name="Cronin A."/>
            <person name="Goodhead I."/>
            <person name="Muzny D."/>
            <person name="Mourier T."/>
            <person name="Pain A."/>
            <person name="Lu M."/>
            <person name="Harper D."/>
            <person name="Lindsay R."/>
            <person name="Hauser H."/>
            <person name="James K."/>
            <person name="Quiles M."/>
            <person name="Madan Babu M."/>
            <person name="Saito T."/>
            <person name="Buchrieser C."/>
            <person name="Wardroper A."/>
            <person name="Felder M."/>
            <person name="Thangavelu M."/>
            <person name="Johnson D."/>
            <person name="Knights A."/>
            <person name="Loulseged H."/>
            <person name="Mungall K."/>
            <person name="Oliver K."/>
            <person name="Price C."/>
            <person name="Quail M.A."/>
            <person name="Urushihara H."/>
            <person name="Hernandez J."/>
            <person name="Rabbinowitsch E."/>
            <person name="Steffen D."/>
            <person name="Sanders M."/>
            <person name="Ma J."/>
            <person name="Kohara Y."/>
            <person name="Sharp S."/>
            <person name="Simmonds M."/>
            <person name="Spiegler S."/>
            <person name="Tivey A."/>
            <person name="Sugano S."/>
            <person name="White B."/>
            <person name="Walker D."/>
            <person name="Woodward J."/>
            <person name="Winckler T."/>
            <person name="Tanaka Y."/>
            <person name="Shaulsky G."/>
            <person name="Schleicher M."/>
            <person name="Weinstock G."/>
            <person name="Rosenthal A."/>
            <person name="Cox E.C."/>
            <person name="Chisholm R.L."/>
            <person name="Gibbs R."/>
            <person name="Loomis W.F."/>
            <person name="Platzer M."/>
            <person name="Kay R.R."/>
            <person name="Williams J."/>
            <person name="Dear P.H."/>
            <person name="Noegel A.A."/>
            <person name="Barrell B."/>
            <person name="Kuspa A."/>
        </authorList>
    </citation>
    <scope>NUCLEOTIDE SEQUENCE [LARGE SCALE GENOMIC DNA]</scope>
    <source>
        <strain evidence="2 3">AX4</strain>
    </source>
</reference>
<feature type="domain" description="Thioredoxin" evidence="1">
    <location>
        <begin position="11"/>
        <end position="88"/>
    </location>
</feature>
<dbReference type="CDD" id="cd02947">
    <property type="entry name" value="TRX_family"/>
    <property type="match status" value="1"/>
</dbReference>
<accession>Q550H9</accession>
<comment type="caution">
    <text evidence="2">The sequence shown here is derived from an EMBL/GenBank/DDBJ whole genome shotgun (WGS) entry which is preliminary data.</text>
</comment>
<dbReference type="EMBL" id="AAFI02000019">
    <property type="protein sequence ID" value="EAL69051.1"/>
    <property type="molecule type" value="Genomic_DNA"/>
</dbReference>
<dbReference type="HOGENOM" id="CLU_2351055_0_0_1"/>
<dbReference type="SMR" id="Q550H9"/>
<dbReference type="SUPFAM" id="SSF52833">
    <property type="entry name" value="Thioredoxin-like"/>
    <property type="match status" value="1"/>
</dbReference>
<dbReference type="dictyBase" id="DDB_G0277099">
    <property type="gene designation" value="uduE"/>
</dbReference>
<dbReference type="InterPro" id="IPR013766">
    <property type="entry name" value="Thioredoxin_domain"/>
</dbReference>
<evidence type="ECO:0000313" key="2">
    <source>
        <dbReference type="EMBL" id="EAL69051.1"/>
    </source>
</evidence>
<dbReference type="PaxDb" id="44689-DDB0217907"/>
<dbReference type="InterPro" id="IPR036249">
    <property type="entry name" value="Thioredoxin-like_sf"/>
</dbReference>
<dbReference type="VEuPathDB" id="AmoebaDB:DDB_G0277099"/>
<evidence type="ECO:0000259" key="1">
    <source>
        <dbReference type="Pfam" id="PF00085"/>
    </source>
</evidence>
<sequence length="97" mass="11171">MMISFKQYFFVIVFISSVTSPECKKILPSFKASASSHKEITHIQVDIIHCFESKILSDNINHVPLFLFFKRNKQVDSLVGVNTNNFSKKVMAFVKQK</sequence>
<dbReference type="GeneID" id="8620822"/>
<gene>
    <name evidence="2" type="ORF">DDB_G0277099</name>
</gene>
<dbReference type="Pfam" id="PF00085">
    <property type="entry name" value="Thioredoxin"/>
    <property type="match status" value="1"/>
</dbReference>
<dbReference type="PhylomeDB" id="Q550H9"/>
<protein>
    <recommendedName>
        <fullName evidence="1">Thioredoxin domain-containing protein</fullName>
    </recommendedName>
</protein>
<organism evidence="2 3">
    <name type="scientific">Dictyostelium discoideum</name>
    <name type="common">Social amoeba</name>
    <dbReference type="NCBI Taxonomy" id="44689"/>
    <lineage>
        <taxon>Eukaryota</taxon>
        <taxon>Amoebozoa</taxon>
        <taxon>Evosea</taxon>
        <taxon>Eumycetozoa</taxon>
        <taxon>Dictyostelia</taxon>
        <taxon>Dictyosteliales</taxon>
        <taxon>Dictyosteliaceae</taxon>
        <taxon>Dictyostelium</taxon>
    </lineage>
</organism>
<keyword evidence="3" id="KW-1185">Reference proteome</keyword>
<dbReference type="InParanoid" id="Q550H9"/>
<name>Q550H9_DICDI</name>
<evidence type="ECO:0000313" key="3">
    <source>
        <dbReference type="Proteomes" id="UP000002195"/>
    </source>
</evidence>
<dbReference type="AlphaFoldDB" id="Q550H9"/>
<dbReference type="RefSeq" id="XP_642953.1">
    <property type="nucleotide sequence ID" value="XM_637861.1"/>
</dbReference>
<dbReference type="Gene3D" id="3.40.30.10">
    <property type="entry name" value="Glutaredoxin"/>
    <property type="match status" value="1"/>
</dbReference>